<keyword evidence="2" id="KW-1185">Reference proteome</keyword>
<reference evidence="1 2" key="1">
    <citation type="journal article" date="2021" name="Hortic Res">
        <title>Chromosome-scale assembly of the Dendrobium chrysotoxum genome enhances the understanding of orchid evolution.</title>
        <authorList>
            <person name="Zhang Y."/>
            <person name="Zhang G.Q."/>
            <person name="Zhang D."/>
            <person name="Liu X.D."/>
            <person name="Xu X.Y."/>
            <person name="Sun W.H."/>
            <person name="Yu X."/>
            <person name="Zhu X."/>
            <person name="Wang Z.W."/>
            <person name="Zhao X."/>
            <person name="Zhong W.Y."/>
            <person name="Chen H."/>
            <person name="Yin W.L."/>
            <person name="Huang T."/>
            <person name="Niu S.C."/>
            <person name="Liu Z.J."/>
        </authorList>
    </citation>
    <scope>NUCLEOTIDE SEQUENCE [LARGE SCALE GENOMIC DNA]</scope>
    <source>
        <strain evidence="1">Lindl</strain>
    </source>
</reference>
<proteinExistence type="predicted"/>
<protein>
    <submittedName>
        <fullName evidence="1">Uncharacterized protein</fullName>
    </submittedName>
</protein>
<gene>
    <name evidence="1" type="ORF">IEQ34_026491</name>
</gene>
<organism evidence="1 2">
    <name type="scientific">Dendrobium chrysotoxum</name>
    <name type="common">Orchid</name>
    <dbReference type="NCBI Taxonomy" id="161865"/>
    <lineage>
        <taxon>Eukaryota</taxon>
        <taxon>Viridiplantae</taxon>
        <taxon>Streptophyta</taxon>
        <taxon>Embryophyta</taxon>
        <taxon>Tracheophyta</taxon>
        <taxon>Spermatophyta</taxon>
        <taxon>Magnoliopsida</taxon>
        <taxon>Liliopsida</taxon>
        <taxon>Asparagales</taxon>
        <taxon>Orchidaceae</taxon>
        <taxon>Epidendroideae</taxon>
        <taxon>Malaxideae</taxon>
        <taxon>Dendrobiinae</taxon>
        <taxon>Dendrobium</taxon>
    </lineage>
</organism>
<accession>A0AAV7FM15</accession>
<comment type="caution">
    <text evidence="1">The sequence shown here is derived from an EMBL/GenBank/DDBJ whole genome shotgun (WGS) entry which is preliminary data.</text>
</comment>
<dbReference type="EMBL" id="JAGFBR010000756">
    <property type="protein sequence ID" value="KAH0436084.1"/>
    <property type="molecule type" value="Genomic_DNA"/>
</dbReference>
<evidence type="ECO:0000313" key="2">
    <source>
        <dbReference type="Proteomes" id="UP000775213"/>
    </source>
</evidence>
<dbReference type="Proteomes" id="UP000775213">
    <property type="component" value="Unassembled WGS sequence"/>
</dbReference>
<evidence type="ECO:0000313" key="1">
    <source>
        <dbReference type="EMBL" id="KAH0436084.1"/>
    </source>
</evidence>
<dbReference type="AlphaFoldDB" id="A0AAV7FM15"/>
<sequence>MELGRLEGLTSKQEIDCEIGRRGLVQRRLSRSGSSTEAAGRSRECCHGMYLPVIESLNNSYYSDGSSAARACAGEDGDEAVLLHRKGTWIEREGPICERKRFCQKPSYRKTDNLNTNRTDKQLSKAHDVTPSTHARQVSTVRVGLSVGSTVSLTSSIG</sequence>
<name>A0AAV7FM15_DENCH</name>